<accession>A0AAU7W7W7</accession>
<dbReference type="RefSeq" id="WP_350347843.1">
    <property type="nucleotide sequence ID" value="NZ_CP158374.1"/>
</dbReference>
<dbReference type="PANTHER" id="PTHR40943:SF1">
    <property type="entry name" value="CYTOPLASMIC PROTEIN"/>
    <property type="match status" value="1"/>
</dbReference>
<dbReference type="Gene3D" id="2.60.120.10">
    <property type="entry name" value="Jelly Rolls"/>
    <property type="match status" value="1"/>
</dbReference>
<proteinExistence type="predicted"/>
<dbReference type="InterPro" id="IPR008579">
    <property type="entry name" value="UGlyAH_Cupin_dom"/>
</dbReference>
<dbReference type="InterPro" id="IPR014710">
    <property type="entry name" value="RmlC-like_jellyroll"/>
</dbReference>
<dbReference type="SUPFAM" id="SSF51182">
    <property type="entry name" value="RmlC-like cupins"/>
    <property type="match status" value="1"/>
</dbReference>
<organism evidence="2">
    <name type="scientific">Agromyces sp. G08B096</name>
    <dbReference type="NCBI Taxonomy" id="3156399"/>
    <lineage>
        <taxon>Bacteria</taxon>
        <taxon>Bacillati</taxon>
        <taxon>Actinomycetota</taxon>
        <taxon>Actinomycetes</taxon>
        <taxon>Micrococcales</taxon>
        <taxon>Microbacteriaceae</taxon>
        <taxon>Agromyces</taxon>
    </lineage>
</organism>
<sequence length="125" mass="12769">MTSDAAVRLVSGMATDASTLPLAHEPVPADQVVAGAPTTGSAVLDAGAAEAAAPEIGVWEMTPGTMRDVEADEVFVVLSGDATVEFTDPPGPPVELGPGSVLRLDAGMRTVWTVRGTLRKVYLAP</sequence>
<dbReference type="AlphaFoldDB" id="A0AAU7W7W7"/>
<evidence type="ECO:0000259" key="1">
    <source>
        <dbReference type="Pfam" id="PF05899"/>
    </source>
</evidence>
<dbReference type="EMBL" id="CP158374">
    <property type="protein sequence ID" value="XBX81820.1"/>
    <property type="molecule type" value="Genomic_DNA"/>
</dbReference>
<reference evidence="2" key="1">
    <citation type="submission" date="2024-05" db="EMBL/GenBank/DDBJ databases">
        <authorList>
            <person name="Yu L."/>
        </authorList>
    </citation>
    <scope>NUCLEOTIDE SEQUENCE</scope>
    <source>
        <strain evidence="2">G08B096</strain>
    </source>
</reference>
<evidence type="ECO:0000313" key="2">
    <source>
        <dbReference type="EMBL" id="XBX81820.1"/>
    </source>
</evidence>
<protein>
    <submittedName>
        <fullName evidence="2">Cupin domain-containing protein</fullName>
    </submittedName>
</protein>
<dbReference type="Pfam" id="PF05899">
    <property type="entry name" value="Cupin_3"/>
    <property type="match status" value="1"/>
</dbReference>
<dbReference type="PANTHER" id="PTHR40943">
    <property type="entry name" value="CYTOPLASMIC PROTEIN-RELATED"/>
    <property type="match status" value="1"/>
</dbReference>
<feature type="domain" description="(S)-ureidoglycine aminohydrolase cupin" evidence="1">
    <location>
        <begin position="55"/>
        <end position="122"/>
    </location>
</feature>
<dbReference type="InterPro" id="IPR011051">
    <property type="entry name" value="RmlC_Cupin_sf"/>
</dbReference>
<name>A0AAU7W7W7_9MICO</name>
<gene>
    <name evidence="2" type="ORF">ABIQ69_14540</name>
</gene>